<dbReference type="EMBL" id="CP040946">
    <property type="protein sequence ID" value="QDC45252.1"/>
    <property type="molecule type" value="Genomic_DNA"/>
</dbReference>
<dbReference type="AlphaFoldDB" id="A0A5B8CVB9"/>
<name>A0A5B8CVB9_9PROT</name>
<accession>A0A5B8CVB9</accession>
<gene>
    <name evidence="1" type="ORF">FIU01_00645</name>
</gene>
<dbReference type="KEGG" id="mmec:FIU01_00645"/>
<evidence type="ECO:0000313" key="1">
    <source>
        <dbReference type="EMBL" id="QDC45252.1"/>
    </source>
</evidence>
<reference evidence="2" key="1">
    <citation type="journal article" date="2019" name="ISME J.">
        <title>Evolution in action: habitat transition from sediment to the pelagial leads to genome streamlining in Methylophilaceae.</title>
        <authorList>
            <person name="Salcher M."/>
            <person name="Schaefle D."/>
            <person name="Kaspar M."/>
            <person name="Neuenschwander S.M."/>
            <person name="Ghai R."/>
        </authorList>
    </citation>
    <scope>NUCLEOTIDE SEQUENCE [LARGE SCALE GENOMIC DNA]</scope>
    <source>
        <strain evidence="2">MMS-M-51</strain>
    </source>
</reference>
<dbReference type="OrthoDB" id="8532329at2"/>
<protein>
    <submittedName>
        <fullName evidence="1">Uncharacterized protein</fullName>
    </submittedName>
</protein>
<organism evidence="1 2">
    <name type="scientific">Methylophilus medardicus</name>
    <dbReference type="NCBI Taxonomy" id="2588534"/>
    <lineage>
        <taxon>Bacteria</taxon>
        <taxon>Pseudomonadati</taxon>
        <taxon>Pseudomonadota</taxon>
        <taxon>Betaproteobacteria</taxon>
        <taxon>Nitrosomonadales</taxon>
        <taxon>Methylophilaceae</taxon>
        <taxon>Methylophilus</taxon>
    </lineage>
</organism>
<evidence type="ECO:0000313" key="2">
    <source>
        <dbReference type="Proteomes" id="UP000311008"/>
    </source>
</evidence>
<sequence>MGTVKRLKQAGFVVWLLLLLSGIGQWMVFSHLAKYPANQLARQKTDASLALAQQALLAYAYQPLQSTTCELNCPRPGDLPCPDRNNDGIAEGSCSNTARLGRLPWKTLGVGDVRDGSGERLWYAVSERYKNNPRILPLNLDTAGTWSVASAAALRWDATQGSGVVAVLIAPMQPLVRADGWVQQRQDATANISKHYLDQHASWDNANPQEGTVFGFVMASLRPYFNDVVWPITASQIHQTMQKHVLSELSRTLRCTTLPCNPYPRPAAVDDVSCLSHLALLPGLCLSVASDVGRLPLDTNAHWAWAAQHALDGSALHHWFQQNGWREQVFYQRSPSRVTLVVAGERLAGQARELASDKTRLNTYLEATTLLTLHVADATALNHPSNDLLQTVEGR</sequence>
<keyword evidence="2" id="KW-1185">Reference proteome</keyword>
<proteinExistence type="predicted"/>
<dbReference type="Proteomes" id="UP000311008">
    <property type="component" value="Chromosome"/>
</dbReference>